<feature type="region of interest" description="Disordered" evidence="1">
    <location>
        <begin position="23"/>
        <end position="105"/>
    </location>
</feature>
<sequence length="393" mass="41605">MASAAWANPYALHPWFKMPSLKRKDLSSDEEDAPSPPGRAASLEPSRRSLSPAPSPKRRRCDPLESGMSQLTLDGRAVPPSPSPFAPGQYPFPSTHVNASPAPAPAAGTVYPPYLPTVQLPTTPNPTSAPAAPLWADAPHMPNVTTLPDAGAGAVVLPGSVEEPTSPQTVVEEEADAPEVMMKVPSWYEVEKDRTFSPSHASTSASFTAHRRPPRPTVTDVSSSSSSSSSSSAYSSASSSRSGTAGIVITDLDGSDSEDEDAGSKPKPAADADTPPQFTISSALLDRLPKPGQTLGPLAPESNPGNALVLYRPLPLPSEARVEEVEEDEDKENRGARTPQMEAEDAPRIEEVVETQDVPIAEEEMPVDDQIEFTPIVAPVGDPQDEPMDVEML</sequence>
<dbReference type="STRING" id="1353009.A0A1Y2ISB0"/>
<evidence type="ECO:0000313" key="2">
    <source>
        <dbReference type="EMBL" id="OSD04006.1"/>
    </source>
</evidence>
<name>A0A1Y2ISB0_TRAC3</name>
<protein>
    <submittedName>
        <fullName evidence="2">Uncharacterized protein</fullName>
    </submittedName>
</protein>
<dbReference type="OrthoDB" id="3364141at2759"/>
<gene>
    <name evidence="2" type="ORF">PYCCODRAFT_1458191</name>
</gene>
<dbReference type="AlphaFoldDB" id="A0A1Y2ISB0"/>
<feature type="region of interest" description="Disordered" evidence="1">
    <location>
        <begin position="145"/>
        <end position="181"/>
    </location>
</feature>
<accession>A0A1Y2ISB0</accession>
<feature type="compositionally biased region" description="Low complexity" evidence="1">
    <location>
        <begin position="222"/>
        <end position="242"/>
    </location>
</feature>
<organism evidence="2 3">
    <name type="scientific">Trametes coccinea (strain BRFM310)</name>
    <name type="common">Pycnoporus coccineus</name>
    <dbReference type="NCBI Taxonomy" id="1353009"/>
    <lineage>
        <taxon>Eukaryota</taxon>
        <taxon>Fungi</taxon>
        <taxon>Dikarya</taxon>
        <taxon>Basidiomycota</taxon>
        <taxon>Agaricomycotina</taxon>
        <taxon>Agaricomycetes</taxon>
        <taxon>Polyporales</taxon>
        <taxon>Polyporaceae</taxon>
        <taxon>Trametes</taxon>
    </lineage>
</organism>
<evidence type="ECO:0000313" key="3">
    <source>
        <dbReference type="Proteomes" id="UP000193067"/>
    </source>
</evidence>
<keyword evidence="3" id="KW-1185">Reference proteome</keyword>
<feature type="compositionally biased region" description="Low complexity" evidence="1">
    <location>
        <begin position="196"/>
        <end position="208"/>
    </location>
</feature>
<reference evidence="2 3" key="1">
    <citation type="journal article" date="2015" name="Biotechnol. Biofuels">
        <title>Enhanced degradation of softwood versus hardwood by the white-rot fungus Pycnoporus coccineus.</title>
        <authorList>
            <person name="Couturier M."/>
            <person name="Navarro D."/>
            <person name="Chevret D."/>
            <person name="Henrissat B."/>
            <person name="Piumi F."/>
            <person name="Ruiz-Duenas F.J."/>
            <person name="Martinez A.T."/>
            <person name="Grigoriev I.V."/>
            <person name="Riley R."/>
            <person name="Lipzen A."/>
            <person name="Berrin J.G."/>
            <person name="Master E.R."/>
            <person name="Rosso M.N."/>
        </authorList>
    </citation>
    <scope>NUCLEOTIDE SEQUENCE [LARGE SCALE GENOMIC DNA]</scope>
    <source>
        <strain evidence="2 3">BRFM310</strain>
    </source>
</reference>
<feature type="compositionally biased region" description="Low complexity" evidence="1">
    <location>
        <begin position="39"/>
        <end position="52"/>
    </location>
</feature>
<dbReference type="Proteomes" id="UP000193067">
    <property type="component" value="Unassembled WGS sequence"/>
</dbReference>
<evidence type="ECO:0000256" key="1">
    <source>
        <dbReference type="SAM" id="MobiDB-lite"/>
    </source>
</evidence>
<dbReference type="EMBL" id="KZ084098">
    <property type="protein sequence ID" value="OSD04006.1"/>
    <property type="molecule type" value="Genomic_DNA"/>
</dbReference>
<feature type="region of interest" description="Disordered" evidence="1">
    <location>
        <begin position="194"/>
        <end position="349"/>
    </location>
</feature>
<proteinExistence type="predicted"/>